<evidence type="ECO:0008006" key="3">
    <source>
        <dbReference type="Google" id="ProtNLM"/>
    </source>
</evidence>
<dbReference type="AlphaFoldDB" id="A0A9P4L5X1"/>
<sequence length="509" mass="57528">MSALSNLSIASNVLQIVGFSDTVFHAGKTLYELLDKARSATKNITLLLPELQVLLSIVALVHVVITEHASSPFAQDDGHTLPNIHTILTLIEQDLRHLRGLLGQSMRSGTEGWFSLLQSNIRWALKDHDITAARYRLARYTQSLNAALSITGRRHDIVLRAKLQHIEDRVQAISLCNPPRLPSSGIYTQSPSNKSTVRVRRRQVRVTRAPIQSRNYARGDITKASYASTPLQRRKNGVIIPHAAVVDEPYILPAGYICPKINVVQQEDQTLFIDTGNYDLYQFTKPASLLRDFLAAAFHKMRASHFFSISDSQLEHLEMLLDCLVASAHTASAQNIAEKYDNCSKLKSLKQSHPIRKYKDARFRQRSMDSSSSMNRSLPFYPQEKKFKLDTIIGFVQASILSARSFRSSRTLAVVLQYYGNEALNLLPFAVEFASYELMNYLQPTLVPTMHTAAYEYSNIVQQHLPELSNSTRKPVQFSLHTLIASPRFVMYSEKSKLKDFLAIRVRLL</sequence>
<dbReference type="GeneID" id="63855181"/>
<evidence type="ECO:0000313" key="2">
    <source>
        <dbReference type="Proteomes" id="UP000800039"/>
    </source>
</evidence>
<accession>A0A9P4L5X1</accession>
<comment type="caution">
    <text evidence="1">The sequence shown here is derived from an EMBL/GenBank/DDBJ whole genome shotgun (WGS) entry which is preliminary data.</text>
</comment>
<dbReference type="RefSeq" id="XP_040785718.1">
    <property type="nucleotide sequence ID" value="XM_040937931.1"/>
</dbReference>
<organism evidence="1 2">
    <name type="scientific">Cucurbitaria berberidis CBS 394.84</name>
    <dbReference type="NCBI Taxonomy" id="1168544"/>
    <lineage>
        <taxon>Eukaryota</taxon>
        <taxon>Fungi</taxon>
        <taxon>Dikarya</taxon>
        <taxon>Ascomycota</taxon>
        <taxon>Pezizomycotina</taxon>
        <taxon>Dothideomycetes</taxon>
        <taxon>Pleosporomycetidae</taxon>
        <taxon>Pleosporales</taxon>
        <taxon>Pleosporineae</taxon>
        <taxon>Cucurbitariaceae</taxon>
        <taxon>Cucurbitaria</taxon>
    </lineage>
</organism>
<proteinExistence type="predicted"/>
<evidence type="ECO:0000313" key="1">
    <source>
        <dbReference type="EMBL" id="KAF1843155.1"/>
    </source>
</evidence>
<keyword evidence="2" id="KW-1185">Reference proteome</keyword>
<protein>
    <recommendedName>
        <fullName evidence="3">Fungal N-terminal domain-containing protein</fullName>
    </recommendedName>
</protein>
<reference evidence="1" key="1">
    <citation type="submission" date="2020-01" db="EMBL/GenBank/DDBJ databases">
        <authorList>
            <consortium name="DOE Joint Genome Institute"/>
            <person name="Haridas S."/>
            <person name="Albert R."/>
            <person name="Binder M."/>
            <person name="Bloem J."/>
            <person name="Labutti K."/>
            <person name="Salamov A."/>
            <person name="Andreopoulos B."/>
            <person name="Baker S.E."/>
            <person name="Barry K."/>
            <person name="Bills G."/>
            <person name="Bluhm B.H."/>
            <person name="Cannon C."/>
            <person name="Castanera R."/>
            <person name="Culley D.E."/>
            <person name="Daum C."/>
            <person name="Ezra D."/>
            <person name="Gonzalez J.B."/>
            <person name="Henrissat B."/>
            <person name="Kuo A."/>
            <person name="Liang C."/>
            <person name="Lipzen A."/>
            <person name="Lutzoni F."/>
            <person name="Magnuson J."/>
            <person name="Mondo S."/>
            <person name="Nolan M."/>
            <person name="Ohm R."/>
            <person name="Pangilinan J."/>
            <person name="Park H.-J."/>
            <person name="Ramirez L."/>
            <person name="Alfaro M."/>
            <person name="Sun H."/>
            <person name="Tritt A."/>
            <person name="Yoshinaga Y."/>
            <person name="Zwiers L.-H."/>
            <person name="Turgeon B.G."/>
            <person name="Goodwin S.B."/>
            <person name="Spatafora J.W."/>
            <person name="Crous P.W."/>
            <person name="Grigoriev I.V."/>
        </authorList>
    </citation>
    <scope>NUCLEOTIDE SEQUENCE</scope>
    <source>
        <strain evidence="1">CBS 394.84</strain>
    </source>
</reference>
<name>A0A9P4L5X1_9PLEO</name>
<dbReference type="OrthoDB" id="3787063at2759"/>
<dbReference type="EMBL" id="ML976617">
    <property type="protein sequence ID" value="KAF1843155.1"/>
    <property type="molecule type" value="Genomic_DNA"/>
</dbReference>
<gene>
    <name evidence="1" type="ORF">K460DRAFT_418272</name>
</gene>
<dbReference type="Proteomes" id="UP000800039">
    <property type="component" value="Unassembled WGS sequence"/>
</dbReference>